<proteinExistence type="predicted"/>
<dbReference type="EMBL" id="CP133720">
    <property type="protein sequence ID" value="WMW80313.1"/>
    <property type="molecule type" value="Genomic_DNA"/>
</dbReference>
<reference evidence="1" key="1">
    <citation type="submission" date="2023-09" db="EMBL/GenBank/DDBJ databases">
        <title>Undibacterium sp. 20NA77.5 isolated from freshwater.</title>
        <authorList>
            <person name="Le V."/>
            <person name="Ko S.-R."/>
            <person name="Ahn C.-Y."/>
            <person name="Oh H.-M."/>
        </authorList>
    </citation>
    <scope>NUCLEOTIDE SEQUENCE</scope>
    <source>
        <strain evidence="1">20NA77.5</strain>
    </source>
</reference>
<dbReference type="Proteomes" id="UP001181355">
    <property type="component" value="Chromosome"/>
</dbReference>
<dbReference type="InterPro" id="IPR010581">
    <property type="entry name" value="DUF1152"/>
</dbReference>
<gene>
    <name evidence="1" type="ORF">RF679_16935</name>
</gene>
<keyword evidence="2" id="KW-1185">Reference proteome</keyword>
<evidence type="ECO:0000313" key="2">
    <source>
        <dbReference type="Proteomes" id="UP001181355"/>
    </source>
</evidence>
<dbReference type="Pfam" id="PF06626">
    <property type="entry name" value="DUF1152"/>
    <property type="match status" value="1"/>
</dbReference>
<evidence type="ECO:0000313" key="1">
    <source>
        <dbReference type="EMBL" id="WMW80313.1"/>
    </source>
</evidence>
<protein>
    <submittedName>
        <fullName evidence="1">DUF1152 domain-containing protein</fullName>
    </submittedName>
</protein>
<name>A0ABY9RGF7_9BURK</name>
<dbReference type="RefSeq" id="WP_309481806.1">
    <property type="nucleotide sequence ID" value="NZ_CP133720.1"/>
</dbReference>
<sequence>MQTPFFEQTQSARNILLVGAGGGFDIVSGIALYSHFRQQGKSLVLANLSFSALDFSGSEEVCPGTFRISRQSDDLPYFPEKYILDWIADAGHECPPMYGFSDQIGVRPLAAGYTHIIEQHHIDTIILVDGGTDSLMFGDEVRVGTIIEDACSIVAANLVMPNHAYLAAIGFGVEHDFNHHACLENIATLSRSGSFLGSIALTNDMQEGKDFVSLVEYLNQKMPLHRSIVNNSIASAVIGSFGDQHFTQRTKGSTQFVSPFMSLYWFFNLKGIHEHLQFARDIINTETKGDIVEVYQRHRSTTPRRPDAKIPLT</sequence>
<organism evidence="1 2">
    <name type="scientific">Undibacterium cyanobacteriorum</name>
    <dbReference type="NCBI Taxonomy" id="3073561"/>
    <lineage>
        <taxon>Bacteria</taxon>
        <taxon>Pseudomonadati</taxon>
        <taxon>Pseudomonadota</taxon>
        <taxon>Betaproteobacteria</taxon>
        <taxon>Burkholderiales</taxon>
        <taxon>Oxalobacteraceae</taxon>
        <taxon>Undibacterium</taxon>
    </lineage>
</organism>
<accession>A0ABY9RGF7</accession>